<comment type="function">
    <text evidence="5">Cell division factor that enhances FtsZ-ring assembly. Directly interacts with FtsZ and promotes bundling of FtsZ protofilaments, with a reduction in FtsZ GTPase activity.</text>
</comment>
<name>A0A0F7K2X9_9GAMM</name>
<keyword evidence="3 5" id="KW-0717">Septation</keyword>
<dbReference type="InterPro" id="IPR036268">
    <property type="entry name" value="ZapD_sf"/>
</dbReference>
<dbReference type="InterPro" id="IPR009777">
    <property type="entry name" value="ZapD"/>
</dbReference>
<dbReference type="PATRIC" id="fig|1543721.4.peg.1942"/>
<dbReference type="Gene3D" id="1.10.3900.10">
    <property type="entry name" value="YacF-like"/>
    <property type="match status" value="1"/>
</dbReference>
<dbReference type="GO" id="GO:0005737">
    <property type="term" value="C:cytoplasm"/>
    <property type="evidence" value="ECO:0007669"/>
    <property type="project" value="UniProtKB-SubCell"/>
</dbReference>
<sequence length="259" mass="29929">MQPAVSDKIIYEHPLNEKTRTFLRLEHLFRQVDFHIPQSSTWDSRAAITSLMDMVAIFSRADIKTELIKELKRHQETLAGIRAMPDVHEERLDQILRELQTVSVKLQQHSGQLGQELRENEFLKSITQRSSIPGGSCAFDLPLYHFWLQQPFEQRHQEIVAWRDTLEPVFTAVNLLLSLIRGSTTPTRELAPNGFFQQSLDAQSPAQLIRVGLPRESQLFAEISGGKHRFTIRFMEQSKEERATQTKLDTTFFLNCCIL</sequence>
<dbReference type="AlphaFoldDB" id="A0A0F7K2X9"/>
<keyword evidence="4 5" id="KW-0131">Cell cycle</keyword>
<dbReference type="GO" id="GO:0043093">
    <property type="term" value="P:FtsZ-dependent cytokinesis"/>
    <property type="evidence" value="ECO:0007669"/>
    <property type="project" value="UniProtKB-UniRule"/>
</dbReference>
<dbReference type="PANTHER" id="PTHR39455:SF1">
    <property type="entry name" value="CELL DIVISION PROTEIN ZAPD"/>
    <property type="match status" value="1"/>
</dbReference>
<evidence type="ECO:0000256" key="2">
    <source>
        <dbReference type="ARBA" id="ARBA00022618"/>
    </source>
</evidence>
<dbReference type="Pfam" id="PF07072">
    <property type="entry name" value="ZapD"/>
    <property type="match status" value="1"/>
</dbReference>
<dbReference type="GO" id="GO:0000917">
    <property type="term" value="P:division septum assembly"/>
    <property type="evidence" value="ECO:0007669"/>
    <property type="project" value="UniProtKB-KW"/>
</dbReference>
<comment type="similarity">
    <text evidence="5">Belongs to the ZapD family.</text>
</comment>
<gene>
    <name evidence="5" type="primary">zapD</name>
    <name evidence="6" type="ORF">AAY24_09365</name>
</gene>
<dbReference type="SUPFAM" id="SSF160950">
    <property type="entry name" value="YacF-like"/>
    <property type="match status" value="1"/>
</dbReference>
<dbReference type="GO" id="GO:0032153">
    <property type="term" value="C:cell division site"/>
    <property type="evidence" value="ECO:0007669"/>
    <property type="project" value="TreeGrafter"/>
</dbReference>
<dbReference type="EMBL" id="CP011412">
    <property type="protein sequence ID" value="AKH22167.1"/>
    <property type="molecule type" value="Genomic_DNA"/>
</dbReference>
<evidence type="ECO:0000256" key="1">
    <source>
        <dbReference type="ARBA" id="ARBA00022490"/>
    </source>
</evidence>
<accession>A0A0F7K2X9</accession>
<protein>
    <recommendedName>
        <fullName evidence="5">Cell division protein ZapD</fullName>
    </recommendedName>
    <alternativeName>
        <fullName evidence="5">Z ring-associated protein D</fullName>
    </alternativeName>
</protein>
<keyword evidence="2 5" id="KW-0132">Cell division</keyword>
<evidence type="ECO:0000256" key="3">
    <source>
        <dbReference type="ARBA" id="ARBA00023210"/>
    </source>
</evidence>
<dbReference type="PANTHER" id="PTHR39455">
    <property type="entry name" value="CELL DIVISION PROTEIN ZAPD"/>
    <property type="match status" value="1"/>
</dbReference>
<reference evidence="6 7" key="1">
    <citation type="journal article" date="2015" name="Genome Announc.">
        <title>Complete Genome Sequence of Sedimenticola thiotaurini Strain SIP-G1, a Polyphosphate- and Polyhydroxyalkanoate-Accumulating Sulfur-Oxidizing Gammaproteobacterium Isolated from Salt Marsh Sediments.</title>
        <authorList>
            <person name="Flood B.E."/>
            <person name="Jones D.S."/>
            <person name="Bailey J.V."/>
        </authorList>
    </citation>
    <scope>NUCLEOTIDE SEQUENCE [LARGE SCALE GENOMIC DNA]</scope>
    <source>
        <strain evidence="6 7">SIP-G1</strain>
    </source>
</reference>
<evidence type="ECO:0000313" key="7">
    <source>
        <dbReference type="Proteomes" id="UP000034410"/>
    </source>
</evidence>
<proteinExistence type="inferred from homology"/>
<dbReference type="Proteomes" id="UP000034410">
    <property type="component" value="Chromosome"/>
</dbReference>
<comment type="subcellular location">
    <subcellularLocation>
        <location evidence="5">Cytoplasm</location>
    </subcellularLocation>
    <text evidence="5">Localizes to mid-cell in an FtsZ-dependent manner.</text>
</comment>
<dbReference type="KEGG" id="seds:AAY24_09365"/>
<evidence type="ECO:0000256" key="4">
    <source>
        <dbReference type="ARBA" id="ARBA00023306"/>
    </source>
</evidence>
<evidence type="ECO:0000313" key="6">
    <source>
        <dbReference type="EMBL" id="AKH22167.1"/>
    </source>
</evidence>
<keyword evidence="7" id="KW-1185">Reference proteome</keyword>
<dbReference type="HAMAP" id="MF_01092">
    <property type="entry name" value="ZapD"/>
    <property type="match status" value="1"/>
</dbReference>
<organism evidence="6 7">
    <name type="scientific">Sedimenticola thiotaurini</name>
    <dbReference type="NCBI Taxonomy" id="1543721"/>
    <lineage>
        <taxon>Bacteria</taxon>
        <taxon>Pseudomonadati</taxon>
        <taxon>Pseudomonadota</taxon>
        <taxon>Gammaproteobacteria</taxon>
        <taxon>Chromatiales</taxon>
        <taxon>Sedimenticolaceae</taxon>
        <taxon>Sedimenticola</taxon>
    </lineage>
</organism>
<comment type="subunit">
    <text evidence="5">Interacts with FtsZ.</text>
</comment>
<evidence type="ECO:0000256" key="5">
    <source>
        <dbReference type="HAMAP-Rule" id="MF_01092"/>
    </source>
</evidence>
<dbReference type="NCBIfam" id="NF003656">
    <property type="entry name" value="PRK05287.1-4"/>
    <property type="match status" value="1"/>
</dbReference>
<dbReference type="Gene3D" id="2.60.440.10">
    <property type="entry name" value="YacF-like domains"/>
    <property type="match status" value="1"/>
</dbReference>
<keyword evidence="1 5" id="KW-0963">Cytoplasm</keyword>
<dbReference type="InterPro" id="IPR027462">
    <property type="entry name" value="ZapD_C"/>
</dbReference>